<dbReference type="EMBL" id="CAJNNV010033237">
    <property type="protein sequence ID" value="CAE8642972.1"/>
    <property type="molecule type" value="Genomic_DNA"/>
</dbReference>
<protein>
    <recommendedName>
        <fullName evidence="5">Protochlorophyllide reductase</fullName>
    </recommendedName>
</protein>
<evidence type="ECO:0000256" key="2">
    <source>
        <dbReference type="ARBA" id="ARBA00023002"/>
    </source>
</evidence>
<dbReference type="Gene3D" id="3.40.50.720">
    <property type="entry name" value="NAD(P)-binding Rossmann-like Domain"/>
    <property type="match status" value="1"/>
</dbReference>
<evidence type="ECO:0008006" key="5">
    <source>
        <dbReference type="Google" id="ProtNLM"/>
    </source>
</evidence>
<dbReference type="Pfam" id="PF00106">
    <property type="entry name" value="adh_short"/>
    <property type="match status" value="1"/>
</dbReference>
<comment type="similarity">
    <text evidence="1">Belongs to the short-chain dehydrogenases/reductases (SDR) family.</text>
</comment>
<dbReference type="GO" id="GO:0016491">
    <property type="term" value="F:oxidoreductase activity"/>
    <property type="evidence" value="ECO:0007669"/>
    <property type="project" value="UniProtKB-KW"/>
</dbReference>
<dbReference type="InterPro" id="IPR036291">
    <property type="entry name" value="NAD(P)-bd_dom_sf"/>
</dbReference>
<dbReference type="InterPro" id="IPR002347">
    <property type="entry name" value="SDR_fam"/>
</dbReference>
<dbReference type="PANTHER" id="PTHR24320">
    <property type="entry name" value="RETINOL DEHYDROGENASE"/>
    <property type="match status" value="1"/>
</dbReference>
<keyword evidence="4" id="KW-1185">Reference proteome</keyword>
<comment type="caution">
    <text evidence="3">The sequence shown here is derived from an EMBL/GenBank/DDBJ whole genome shotgun (WGS) entry which is preliminary data.</text>
</comment>
<dbReference type="PRINTS" id="PR00081">
    <property type="entry name" value="GDHRDH"/>
</dbReference>
<dbReference type="Proteomes" id="UP000654075">
    <property type="component" value="Unassembled WGS sequence"/>
</dbReference>
<dbReference type="OrthoDB" id="9989144at2759"/>
<dbReference type="AlphaFoldDB" id="A0A813HWR2"/>
<evidence type="ECO:0000256" key="1">
    <source>
        <dbReference type="ARBA" id="ARBA00006484"/>
    </source>
</evidence>
<evidence type="ECO:0000313" key="4">
    <source>
        <dbReference type="Proteomes" id="UP000654075"/>
    </source>
</evidence>
<dbReference type="PANTHER" id="PTHR24320:SF152">
    <property type="entry name" value="SHORT-CHAIN DEHYDROGENASE_REDUCTASE FAMILY PROTEIN"/>
    <property type="match status" value="1"/>
</dbReference>
<organism evidence="3 4">
    <name type="scientific">Polarella glacialis</name>
    <name type="common">Dinoflagellate</name>
    <dbReference type="NCBI Taxonomy" id="89957"/>
    <lineage>
        <taxon>Eukaryota</taxon>
        <taxon>Sar</taxon>
        <taxon>Alveolata</taxon>
        <taxon>Dinophyceae</taxon>
        <taxon>Suessiales</taxon>
        <taxon>Suessiaceae</taxon>
        <taxon>Polarella</taxon>
    </lineage>
</organism>
<proteinExistence type="inferred from homology"/>
<dbReference type="OMA" id="SGANCHP"/>
<sequence>MSLLGKWSRTQDVITAFPEGCRELAKLTTIVTGANTGIGKETAGALASLGGRVVFACRDVLKGEQAVEEMMLAYPKAIMSATCLRLDLSSLQGVSDFVRDFRECSARESWPPLGCLVLNAGIFALDPAAPLSGDGLDMSFQVNHLSQYLLTRLLLPELSLAGSSRVVVVSSVSHRGPHITQDVTNKEVLLNSLAKPQPDLGGSSMSLFMGAFASAGGDVNLSRSSMGVYGSSKLCNVLFARELQDREFAASGVAACSLHPGTAIATDIGRDSQLATFVMKRVMSFFTKDVNQGASTTVYCALCPRDGLAGLYFDDCAAAPQTASPLATGEEGKKAATVLWELSDELCRSFL</sequence>
<gene>
    <name evidence="3" type="ORF">PGLA1383_LOCUS57360</name>
</gene>
<reference evidence="3" key="1">
    <citation type="submission" date="2021-02" db="EMBL/GenBank/DDBJ databases">
        <authorList>
            <person name="Dougan E. K."/>
            <person name="Rhodes N."/>
            <person name="Thang M."/>
            <person name="Chan C."/>
        </authorList>
    </citation>
    <scope>NUCLEOTIDE SEQUENCE</scope>
</reference>
<dbReference type="SUPFAM" id="SSF51735">
    <property type="entry name" value="NAD(P)-binding Rossmann-fold domains"/>
    <property type="match status" value="1"/>
</dbReference>
<evidence type="ECO:0000313" key="3">
    <source>
        <dbReference type="EMBL" id="CAE8642972.1"/>
    </source>
</evidence>
<keyword evidence="2" id="KW-0560">Oxidoreductase</keyword>
<accession>A0A813HWR2</accession>
<name>A0A813HWR2_POLGL</name>